<evidence type="ECO:0000313" key="1">
    <source>
        <dbReference type="EMBL" id="ABQ47814.1"/>
    </source>
</evidence>
<accession>A5INP1</accession>
<evidence type="ECO:0000313" key="2">
    <source>
        <dbReference type="Proteomes" id="UP000006558"/>
    </source>
</evidence>
<dbReference type="KEGG" id="tpt:Tpet_1814"/>
<dbReference type="RefSeq" id="WP_011944218.1">
    <property type="nucleotide sequence ID" value="NC_009486.1"/>
</dbReference>
<dbReference type="Proteomes" id="UP000006558">
    <property type="component" value="Chromosome"/>
</dbReference>
<dbReference type="EMBL" id="CP000702">
    <property type="protein sequence ID" value="ABQ47814.1"/>
    <property type="molecule type" value="Genomic_DNA"/>
</dbReference>
<dbReference type="Pfam" id="PF16236">
    <property type="entry name" value="DUF4895"/>
    <property type="match status" value="1"/>
</dbReference>
<sequence length="246" mass="29301">MKRELELLLKETSVHNPLKDYESKLDNVHLHTFVLRIKRHRFPSLFLMVDTSDRRLLNLSVEDPFDREPCIYKVEADVPESMVAFYTKLFERVDSVSAGIFRMPLKVKVLRSAGNESWLQKIFLQEKVKNMEFFLFQNRVSDENLEKMMKLLKSRLKIVLRNEGIDVFLETPEWVDKEHISLLHEMGVVLRKKKGIQPAQNPMEQAFLTLRIGYDQFFEEDFDMESFVKDFMEKLKRMYEVLVSML</sequence>
<proteinExistence type="predicted"/>
<dbReference type="InterPro" id="IPR032606">
    <property type="entry name" value="DUF4895"/>
</dbReference>
<dbReference type="AlphaFoldDB" id="A5INP1"/>
<reference evidence="2" key="1">
    <citation type="submission" date="2007-05" db="EMBL/GenBank/DDBJ databases">
        <title>Complete sequence of Thermotoga petrophila RKU-1.</title>
        <authorList>
            <consortium name="US DOE Joint Genome Institute"/>
            <person name="Copeland A."/>
            <person name="Lucas S."/>
            <person name="Lapidus A."/>
            <person name="Barry K."/>
            <person name="Glavina del Rio T."/>
            <person name="Dalin E."/>
            <person name="Tice H."/>
            <person name="Pitluck S."/>
            <person name="Sims D."/>
            <person name="Brettin T."/>
            <person name="Bruce D."/>
            <person name="Detter J.C."/>
            <person name="Han C."/>
            <person name="Tapia R."/>
            <person name="Schmutz J."/>
            <person name="Larimer F."/>
            <person name="Land M."/>
            <person name="Hauser L."/>
            <person name="Kyrpides N."/>
            <person name="Mikhailova N."/>
            <person name="Nelson K."/>
            <person name="Gogarten J.P."/>
            <person name="Noll K."/>
            <person name="Richardson P."/>
        </authorList>
    </citation>
    <scope>NUCLEOTIDE SEQUENCE [LARGE SCALE GENOMIC DNA]</scope>
    <source>
        <strain evidence="2">ATCC BAA-488 / DSM 13995 / JCM 10881 / RKU-1</strain>
    </source>
</reference>
<name>A5INP1_THEP1</name>
<dbReference type="HOGENOM" id="CLU_1128627_0_0_0"/>
<reference evidence="1 2" key="2">
    <citation type="journal article" date="2009" name="Proc. Natl. Acad. Sci. U.S.A.">
        <title>On the chimeric nature, thermophilic origin, and phylogenetic placement of the Thermotogales.</title>
        <authorList>
            <person name="Zhaxybayeva O."/>
            <person name="Swithers K.S."/>
            <person name="Lapierre P."/>
            <person name="Fournier G.P."/>
            <person name="Bickhart D.M."/>
            <person name="DeBoy R.T."/>
            <person name="Nelson K.E."/>
            <person name="Nesbo C.L."/>
            <person name="Doolittle W.F."/>
            <person name="Gogarten J.P."/>
            <person name="Noll K.M."/>
        </authorList>
    </citation>
    <scope>NUCLEOTIDE SEQUENCE [LARGE SCALE GENOMIC DNA]</scope>
    <source>
        <strain evidence="2">ATCC BAA-488 / DSM 13995 / JCM 10881 / RKU-1</strain>
    </source>
</reference>
<evidence type="ECO:0008006" key="3">
    <source>
        <dbReference type="Google" id="ProtNLM"/>
    </source>
</evidence>
<organism evidence="1 2">
    <name type="scientific">Thermotoga petrophila (strain ATCC BAA-488 / DSM 13995 / JCM 10881 / RKU-1)</name>
    <dbReference type="NCBI Taxonomy" id="390874"/>
    <lineage>
        <taxon>Bacteria</taxon>
        <taxon>Thermotogati</taxon>
        <taxon>Thermotogota</taxon>
        <taxon>Thermotogae</taxon>
        <taxon>Thermotogales</taxon>
        <taxon>Thermotogaceae</taxon>
        <taxon>Thermotoga</taxon>
    </lineage>
</organism>
<protein>
    <recommendedName>
        <fullName evidence="3">DUF4895 domain-containing protein</fullName>
    </recommendedName>
</protein>
<gene>
    <name evidence="1" type="ordered locus">Tpet_1814</name>
</gene>
<dbReference type="STRING" id="390874.Tpet_1814"/>